<keyword evidence="2" id="KW-0067">ATP-binding</keyword>
<dbReference type="InterPro" id="IPR055446">
    <property type="entry name" value="RecD2_N_OB"/>
</dbReference>
<dbReference type="STRING" id="313367.JSE7799_02071"/>
<evidence type="ECO:0000313" key="3">
    <source>
        <dbReference type="Proteomes" id="UP000049455"/>
    </source>
</evidence>
<dbReference type="Pfam" id="PF14520">
    <property type="entry name" value="HHH_5"/>
    <property type="match status" value="1"/>
</dbReference>
<dbReference type="Gene3D" id="1.10.150.20">
    <property type="entry name" value="5' to 3' exonuclease, C-terminal subdomain"/>
    <property type="match status" value="1"/>
</dbReference>
<reference evidence="2" key="1">
    <citation type="submission" date="2015-09" db="EMBL/GenBank/DDBJ databases">
        <authorList>
            <person name="Jackson K.R."/>
            <person name="Lunt B.L."/>
            <person name="Fisher J.N.B."/>
            <person name="Gardner A.V."/>
            <person name="Bailey M.E."/>
            <person name="Deus L.M."/>
            <person name="Earl A.S."/>
            <person name="Gibby P.D."/>
            <person name="Hartmann K.A."/>
            <person name="Liu J.E."/>
            <person name="Manci A.M."/>
            <person name="Nielsen D.A."/>
            <person name="Solomon M.B."/>
            <person name="Breakwell D.P."/>
            <person name="Burnett S.H."/>
            <person name="Grose J.H."/>
        </authorList>
    </citation>
    <scope>NUCLEOTIDE SEQUENCE [LARGE SCALE GENOMIC DNA]</scope>
    <source>
        <strain evidence="2">CECT 7799</strain>
    </source>
</reference>
<evidence type="ECO:0000313" key="2">
    <source>
        <dbReference type="EMBL" id="CUH39347.1"/>
    </source>
</evidence>
<dbReference type="SMART" id="SM00278">
    <property type="entry name" value="HhH1"/>
    <property type="match status" value="2"/>
</dbReference>
<keyword evidence="2" id="KW-0347">Helicase</keyword>
<dbReference type="Pfam" id="PF23139">
    <property type="entry name" value="OB_YrrC"/>
    <property type="match status" value="1"/>
</dbReference>
<keyword evidence="2" id="KW-0378">Hydrolase</keyword>
<dbReference type="GO" id="GO:0006281">
    <property type="term" value="P:DNA repair"/>
    <property type="evidence" value="ECO:0007669"/>
    <property type="project" value="InterPro"/>
</dbReference>
<feature type="domain" description="Helix-hairpin-helix DNA-binding motif class 1" evidence="1">
    <location>
        <begin position="189"/>
        <end position="208"/>
    </location>
</feature>
<protein>
    <submittedName>
        <fullName evidence="2">Helicase, RecD/TraA family</fullName>
    </submittedName>
</protein>
<dbReference type="InterPro" id="IPR029493">
    <property type="entry name" value="RecD2-like_HHH"/>
</dbReference>
<dbReference type="SUPFAM" id="SSF47781">
    <property type="entry name" value="RuvA domain 2-like"/>
    <property type="match status" value="1"/>
</dbReference>
<keyword evidence="2" id="KW-0547">Nucleotide-binding</keyword>
<evidence type="ECO:0000259" key="1">
    <source>
        <dbReference type="SMART" id="SM00278"/>
    </source>
</evidence>
<dbReference type="AlphaFoldDB" id="A0A0M7B984"/>
<dbReference type="InterPro" id="IPR010994">
    <property type="entry name" value="RuvA_2-like"/>
</dbReference>
<dbReference type="Pfam" id="PF14490">
    <property type="entry name" value="HHH_RecD2"/>
    <property type="match status" value="1"/>
</dbReference>
<dbReference type="GO" id="GO:0003677">
    <property type="term" value="F:DNA binding"/>
    <property type="evidence" value="ECO:0007669"/>
    <property type="project" value="InterPro"/>
</dbReference>
<feature type="domain" description="Helix-hairpin-helix DNA-binding motif class 1" evidence="1">
    <location>
        <begin position="125"/>
        <end position="144"/>
    </location>
</feature>
<name>A0A0M7B984_9RHOB</name>
<gene>
    <name evidence="2" type="ORF">JSE7799_02071</name>
</gene>
<accession>A0A0M7B984</accession>
<dbReference type="SUPFAM" id="SSF52540">
    <property type="entry name" value="P-loop containing nucleoside triphosphate hydrolases"/>
    <property type="match status" value="1"/>
</dbReference>
<keyword evidence="3" id="KW-1185">Reference proteome</keyword>
<dbReference type="InterPro" id="IPR027417">
    <property type="entry name" value="P-loop_NTPase"/>
</dbReference>
<dbReference type="Gene3D" id="1.10.10.2220">
    <property type="match status" value="1"/>
</dbReference>
<dbReference type="RefSeq" id="WP_245624861.1">
    <property type="nucleotide sequence ID" value="NZ_CYPR01000134.1"/>
</dbReference>
<dbReference type="InterPro" id="IPR003583">
    <property type="entry name" value="Hlx-hairpin-Hlx_DNA-bd_motif"/>
</dbReference>
<organism evidence="2 3">
    <name type="scientific">Jannaschia seosinensis</name>
    <dbReference type="NCBI Taxonomy" id="313367"/>
    <lineage>
        <taxon>Bacteria</taxon>
        <taxon>Pseudomonadati</taxon>
        <taxon>Pseudomonadota</taxon>
        <taxon>Alphaproteobacteria</taxon>
        <taxon>Rhodobacterales</taxon>
        <taxon>Roseobacteraceae</taxon>
        <taxon>Jannaschia</taxon>
    </lineage>
</organism>
<proteinExistence type="predicted"/>
<dbReference type="GO" id="GO:0004386">
    <property type="term" value="F:helicase activity"/>
    <property type="evidence" value="ECO:0007669"/>
    <property type="project" value="UniProtKB-KW"/>
</dbReference>
<sequence>MTETKATTEDLAGLVERVTFHSDESGFCVLRVKARGHRDLVTTIGHAAMISAGEWITASGVWINDRTRGLQFKAQFLKVSAPSTIDGIEKHLGSGMIRGIGPVYAKRLVRMFGKDVFDIIEATPERLRDVEGIGPKRADKITAGWADQKVIREIMVFLHEHGVGTACAVRIFKTYGTDAVQVMSENPYRLAKDIRGIGFRTADLIAEKLGIAKTAMIRVRAGISFALTEAMGDGNCGLPRADLIRLAEKLLEVPAALIESALREELAEETVTADRVGEVECIFLTGLYLAERGIAEQIRRIRNAPLPWAEIDADRALPWVERNTELTLAASQDEAIRLALNPHNS</sequence>
<dbReference type="Proteomes" id="UP000049455">
    <property type="component" value="Unassembled WGS sequence"/>
</dbReference>
<dbReference type="EMBL" id="CYPR01000134">
    <property type="protein sequence ID" value="CUH39347.1"/>
    <property type="molecule type" value="Genomic_DNA"/>
</dbReference>